<sequence length="280" mass="31490">MTILTAYDFLKDWTPKKPLDHPALKTGFRVIDERIAGLRPGNIYIVAGRPSMGVSTALRSITINVLRQGANVLCCTSGRPIEPEVVRLLSNITGRVDVDDIEWNTLNDEQRSLLDRAKTELSDYYLSFSREKSFSALLEDCKTFLSNNHSKLPLIVIDNPIFLDAENSSDESIGRSLSKLAYDHQVPIVLAAGALPRADRKTLHESRLADIKGAFDILDFADAILFLRREEVYNLDTEDRGVVEIKIVKNNGRLTGSCQKSIFFESTSKVQDREVFEDNR</sequence>
<reference evidence="2 3" key="1">
    <citation type="submission" date="2019-01" db="EMBL/GenBank/DDBJ databases">
        <title>Zoogloea oleivorans genome sequencing and assembly.</title>
        <authorList>
            <person name="Tancsics A."/>
            <person name="Farkas M."/>
            <person name="Kriszt B."/>
            <person name="Maroti G."/>
            <person name="Horvath B."/>
        </authorList>
    </citation>
    <scope>NUCLEOTIDE SEQUENCE [LARGE SCALE GENOMIC DNA]</scope>
    <source>
        <strain evidence="2 3">Buc</strain>
    </source>
</reference>
<dbReference type="OrthoDB" id="9773982at2"/>
<keyword evidence="3" id="KW-1185">Reference proteome</keyword>
<gene>
    <name evidence="2" type="ORF">ETQ85_20530</name>
</gene>
<name>A0A6C2CLG3_9RHOO</name>
<feature type="domain" description="SF4 helicase" evidence="1">
    <location>
        <begin position="17"/>
        <end position="276"/>
    </location>
</feature>
<accession>A0A6C2CLG3</accession>
<dbReference type="EMBL" id="SDKK01000024">
    <property type="protein sequence ID" value="TYC53975.1"/>
    <property type="molecule type" value="Genomic_DNA"/>
</dbReference>
<evidence type="ECO:0000313" key="3">
    <source>
        <dbReference type="Proteomes" id="UP000389128"/>
    </source>
</evidence>
<dbReference type="PANTHER" id="PTHR30153">
    <property type="entry name" value="REPLICATIVE DNA HELICASE DNAB"/>
    <property type="match status" value="1"/>
</dbReference>
<dbReference type="Gene3D" id="3.40.50.300">
    <property type="entry name" value="P-loop containing nucleotide triphosphate hydrolases"/>
    <property type="match status" value="1"/>
</dbReference>
<proteinExistence type="predicted"/>
<comment type="caution">
    <text evidence="2">The sequence shown here is derived from an EMBL/GenBank/DDBJ whole genome shotgun (WGS) entry which is preliminary data.</text>
</comment>
<dbReference type="GO" id="GO:0005829">
    <property type="term" value="C:cytosol"/>
    <property type="evidence" value="ECO:0007669"/>
    <property type="project" value="TreeGrafter"/>
</dbReference>
<dbReference type="GO" id="GO:0003678">
    <property type="term" value="F:DNA helicase activity"/>
    <property type="evidence" value="ECO:0007669"/>
    <property type="project" value="InterPro"/>
</dbReference>
<dbReference type="GO" id="GO:0006260">
    <property type="term" value="P:DNA replication"/>
    <property type="evidence" value="ECO:0007669"/>
    <property type="project" value="InterPro"/>
</dbReference>
<dbReference type="InterPro" id="IPR027417">
    <property type="entry name" value="P-loop_NTPase"/>
</dbReference>
<dbReference type="PROSITE" id="PS51199">
    <property type="entry name" value="SF4_HELICASE"/>
    <property type="match status" value="1"/>
</dbReference>
<protein>
    <recommendedName>
        <fullName evidence="1">SF4 helicase domain-containing protein</fullName>
    </recommendedName>
</protein>
<dbReference type="PANTHER" id="PTHR30153:SF2">
    <property type="entry name" value="REPLICATIVE DNA HELICASE"/>
    <property type="match status" value="1"/>
</dbReference>
<evidence type="ECO:0000313" key="2">
    <source>
        <dbReference type="EMBL" id="TYC53975.1"/>
    </source>
</evidence>
<dbReference type="Pfam" id="PF03796">
    <property type="entry name" value="DnaB_C"/>
    <property type="match status" value="1"/>
</dbReference>
<evidence type="ECO:0000259" key="1">
    <source>
        <dbReference type="PROSITE" id="PS51199"/>
    </source>
</evidence>
<organism evidence="2 3">
    <name type="scientific">Zoogloea oleivorans</name>
    <dbReference type="NCBI Taxonomy" id="1552750"/>
    <lineage>
        <taxon>Bacteria</taxon>
        <taxon>Pseudomonadati</taxon>
        <taxon>Pseudomonadota</taxon>
        <taxon>Betaproteobacteria</taxon>
        <taxon>Rhodocyclales</taxon>
        <taxon>Zoogloeaceae</taxon>
        <taxon>Zoogloea</taxon>
    </lineage>
</organism>
<dbReference type="AlphaFoldDB" id="A0A6C2CLG3"/>
<dbReference type="Proteomes" id="UP000389128">
    <property type="component" value="Unassembled WGS sequence"/>
</dbReference>
<dbReference type="GO" id="GO:0005524">
    <property type="term" value="F:ATP binding"/>
    <property type="evidence" value="ECO:0007669"/>
    <property type="project" value="InterPro"/>
</dbReference>
<dbReference type="SUPFAM" id="SSF52540">
    <property type="entry name" value="P-loop containing nucleoside triphosphate hydrolases"/>
    <property type="match status" value="1"/>
</dbReference>
<dbReference type="InterPro" id="IPR007694">
    <property type="entry name" value="DNA_helicase_DnaB-like_C"/>
</dbReference>